<reference evidence="1 2" key="1">
    <citation type="submission" date="2023-06" db="EMBL/GenBank/DDBJ databases">
        <authorList>
            <person name="Feng G."/>
            <person name="Li J."/>
            <person name="Zhu H."/>
        </authorList>
    </citation>
    <scope>NUCLEOTIDE SEQUENCE [LARGE SCALE GENOMIC DNA]</scope>
    <source>
        <strain evidence="1 2">RHCKG23</strain>
    </source>
</reference>
<protein>
    <submittedName>
        <fullName evidence="1">Uncharacterized protein</fullName>
    </submittedName>
</protein>
<dbReference type="RefSeq" id="WP_289458635.1">
    <property type="nucleotide sequence ID" value="NZ_JAUCML010000004.1"/>
</dbReference>
<proteinExistence type="predicted"/>
<gene>
    <name evidence="1" type="ORF">QUG92_07945</name>
</gene>
<comment type="caution">
    <text evidence="1">The sequence shown here is derived from an EMBL/GenBank/DDBJ whole genome shotgun (WGS) entry which is preliminary data.</text>
</comment>
<accession>A0ABT7T6N7</accession>
<evidence type="ECO:0000313" key="1">
    <source>
        <dbReference type="EMBL" id="MDM7885034.1"/>
    </source>
</evidence>
<dbReference type="EMBL" id="JAUCML010000004">
    <property type="protein sequence ID" value="MDM7885034.1"/>
    <property type="molecule type" value="Genomic_DNA"/>
</dbReference>
<evidence type="ECO:0000313" key="2">
    <source>
        <dbReference type="Proteomes" id="UP001237823"/>
    </source>
</evidence>
<sequence length="207" mass="20796">MGRHSTVVRRTPVRTGWFIAAAGLVASVALALTTTGTMSAYTASISNTTNTANTVSIEMTQGPDASTVACRSTATGTTTCSTDLYAGTNLRPGDTTRGTSTVIKNTGGVAASAFSLAPGVCNGTVSTSNSICYWLLVTVTWTTPSGTTTVISKQNAGAIGGKSFAISPAPAAGQGGTATVTVSLDPAAPNDSQAQTMNQSLVWTFTA</sequence>
<dbReference type="Proteomes" id="UP001237823">
    <property type="component" value="Unassembled WGS sequence"/>
</dbReference>
<keyword evidence="2" id="KW-1185">Reference proteome</keyword>
<organism evidence="1 2">
    <name type="scientific">Curtobacterium citri</name>
    <dbReference type="NCBI Taxonomy" id="3055139"/>
    <lineage>
        <taxon>Bacteria</taxon>
        <taxon>Bacillati</taxon>
        <taxon>Actinomycetota</taxon>
        <taxon>Actinomycetes</taxon>
        <taxon>Micrococcales</taxon>
        <taxon>Microbacteriaceae</taxon>
        <taxon>Curtobacterium</taxon>
    </lineage>
</organism>
<name>A0ABT7T6N7_9MICO</name>